<dbReference type="GO" id="GO:0046983">
    <property type="term" value="F:protein dimerization activity"/>
    <property type="evidence" value="ECO:0007669"/>
    <property type="project" value="InterPro"/>
</dbReference>
<dbReference type="Proteomes" id="UP000053617">
    <property type="component" value="Unassembled WGS sequence"/>
</dbReference>
<protein>
    <recommendedName>
        <fullName evidence="1">HAT C-terminal dimerisation domain-containing protein</fullName>
    </recommendedName>
</protein>
<reference evidence="2 3" key="1">
    <citation type="submission" date="2015-01" db="EMBL/GenBank/DDBJ databases">
        <title>The Genome Sequence of Rhinocladiella mackenzie CBS 650.93.</title>
        <authorList>
            <consortium name="The Broad Institute Genomics Platform"/>
            <person name="Cuomo C."/>
            <person name="de Hoog S."/>
            <person name="Gorbushina A."/>
            <person name="Stielow B."/>
            <person name="Teixiera M."/>
            <person name="Abouelleil A."/>
            <person name="Chapman S.B."/>
            <person name="Priest M."/>
            <person name="Young S.K."/>
            <person name="Wortman J."/>
            <person name="Nusbaum C."/>
            <person name="Birren B."/>
        </authorList>
    </citation>
    <scope>NUCLEOTIDE SEQUENCE [LARGE SCALE GENOMIC DNA]</scope>
    <source>
        <strain evidence="2 3">CBS 650.93</strain>
    </source>
</reference>
<evidence type="ECO:0000313" key="2">
    <source>
        <dbReference type="EMBL" id="KIX06989.1"/>
    </source>
</evidence>
<keyword evidence="3" id="KW-1185">Reference proteome</keyword>
<dbReference type="Pfam" id="PF05699">
    <property type="entry name" value="Dimer_Tnp_hAT"/>
    <property type="match status" value="1"/>
</dbReference>
<sequence>MAIDILSIAPMSTETERLFSKAKLTVTDQRGSMNSETLNLFECLRSRDKSALIIPSARSYIDSTVTDLAFEA</sequence>
<dbReference type="GeneID" id="25293036"/>
<dbReference type="OrthoDB" id="4505704at2759"/>
<evidence type="ECO:0000313" key="3">
    <source>
        <dbReference type="Proteomes" id="UP000053617"/>
    </source>
</evidence>
<name>A0A0D2IML4_9EURO</name>
<feature type="domain" description="HAT C-terminal dimerisation" evidence="1">
    <location>
        <begin position="1"/>
        <end position="46"/>
    </location>
</feature>
<gene>
    <name evidence="2" type="ORF">Z518_04965</name>
</gene>
<dbReference type="RefSeq" id="XP_013274125.1">
    <property type="nucleotide sequence ID" value="XM_013418671.1"/>
</dbReference>
<dbReference type="SUPFAM" id="SSF53098">
    <property type="entry name" value="Ribonuclease H-like"/>
    <property type="match status" value="1"/>
</dbReference>
<dbReference type="VEuPathDB" id="FungiDB:Z518_04965"/>
<proteinExistence type="predicted"/>
<organism evidence="2 3">
    <name type="scientific">Rhinocladiella mackenziei CBS 650.93</name>
    <dbReference type="NCBI Taxonomy" id="1442369"/>
    <lineage>
        <taxon>Eukaryota</taxon>
        <taxon>Fungi</taxon>
        <taxon>Dikarya</taxon>
        <taxon>Ascomycota</taxon>
        <taxon>Pezizomycotina</taxon>
        <taxon>Eurotiomycetes</taxon>
        <taxon>Chaetothyriomycetidae</taxon>
        <taxon>Chaetothyriales</taxon>
        <taxon>Herpotrichiellaceae</taxon>
        <taxon>Rhinocladiella</taxon>
    </lineage>
</organism>
<dbReference type="InterPro" id="IPR012337">
    <property type="entry name" value="RNaseH-like_sf"/>
</dbReference>
<dbReference type="AlphaFoldDB" id="A0A0D2IML4"/>
<dbReference type="HOGENOM" id="CLU_2723559_0_0_1"/>
<dbReference type="EMBL" id="KN847477">
    <property type="protein sequence ID" value="KIX06989.1"/>
    <property type="molecule type" value="Genomic_DNA"/>
</dbReference>
<dbReference type="InterPro" id="IPR008906">
    <property type="entry name" value="HATC_C_dom"/>
</dbReference>
<evidence type="ECO:0000259" key="1">
    <source>
        <dbReference type="Pfam" id="PF05699"/>
    </source>
</evidence>
<accession>A0A0D2IML4</accession>